<dbReference type="EMBL" id="CAXLJM020000103">
    <property type="protein sequence ID" value="CAL8133941.1"/>
    <property type="molecule type" value="Genomic_DNA"/>
</dbReference>
<evidence type="ECO:0000313" key="3">
    <source>
        <dbReference type="EMBL" id="CAL8133941.1"/>
    </source>
</evidence>
<gene>
    <name evidence="3" type="ORF">ODALV1_LOCUS25287</name>
</gene>
<evidence type="ECO:0000256" key="2">
    <source>
        <dbReference type="SAM" id="MobiDB-lite"/>
    </source>
</evidence>
<keyword evidence="1" id="KW-0175">Coiled coil</keyword>
<feature type="compositionally biased region" description="Polar residues" evidence="2">
    <location>
        <begin position="298"/>
        <end position="309"/>
    </location>
</feature>
<dbReference type="Proteomes" id="UP001642540">
    <property type="component" value="Unassembled WGS sequence"/>
</dbReference>
<reference evidence="3 4" key="1">
    <citation type="submission" date="2024-08" db="EMBL/GenBank/DDBJ databases">
        <authorList>
            <person name="Cucini C."/>
            <person name="Frati F."/>
        </authorList>
    </citation>
    <scope>NUCLEOTIDE SEQUENCE [LARGE SCALE GENOMIC DNA]</scope>
</reference>
<feature type="coiled-coil region" evidence="1">
    <location>
        <begin position="79"/>
        <end position="113"/>
    </location>
</feature>
<evidence type="ECO:0000313" key="4">
    <source>
        <dbReference type="Proteomes" id="UP001642540"/>
    </source>
</evidence>
<organism evidence="3 4">
    <name type="scientific">Orchesella dallaii</name>
    <dbReference type="NCBI Taxonomy" id="48710"/>
    <lineage>
        <taxon>Eukaryota</taxon>
        <taxon>Metazoa</taxon>
        <taxon>Ecdysozoa</taxon>
        <taxon>Arthropoda</taxon>
        <taxon>Hexapoda</taxon>
        <taxon>Collembola</taxon>
        <taxon>Entomobryomorpha</taxon>
        <taxon>Entomobryoidea</taxon>
        <taxon>Orchesellidae</taxon>
        <taxon>Orchesellinae</taxon>
        <taxon>Orchesella</taxon>
    </lineage>
</organism>
<feature type="coiled-coil region" evidence="1">
    <location>
        <begin position="149"/>
        <end position="279"/>
    </location>
</feature>
<comment type="caution">
    <text evidence="3">The sequence shown here is derived from an EMBL/GenBank/DDBJ whole genome shotgun (WGS) entry which is preliminary data.</text>
</comment>
<protein>
    <submittedName>
        <fullName evidence="3">Uncharacterized protein</fullName>
    </submittedName>
</protein>
<proteinExistence type="predicted"/>
<name>A0ABP1RRT3_9HEXA</name>
<keyword evidence="4" id="KW-1185">Reference proteome</keyword>
<sequence length="321" mass="36874">MNDDTNFQQQLQYPYQYLPYPPSPPGWNDMNQFGARPQSPVPPSFSNYYPDSASNQVSCNLSTIPVGPTACRCISQEVYQAVLDKNRMYLNQITNLEKKNTDYKKQVSDLRANLLESNETIKGLEFQLIDVKAEAAKCRSEKSIAETKCDNLISEKIALHKKMKTLKNEAKSELQAEKDANKKLSCKVISVQNKVVQLKKTLECQTSSHKKKLEIQQQEFNRKVEDCSEAVDNEIRQYKSLLRKMHLLKKENLDIQEQMNKTKKENSNLMSKLETQKETSSCKCECAKEAEDLRKIIRQQQPSKHSQAKPTAKLKMSHTMS</sequence>
<evidence type="ECO:0000256" key="1">
    <source>
        <dbReference type="SAM" id="Coils"/>
    </source>
</evidence>
<feature type="region of interest" description="Disordered" evidence="2">
    <location>
        <begin position="297"/>
        <end position="321"/>
    </location>
</feature>
<accession>A0ABP1RRT3</accession>